<dbReference type="GO" id="GO:0019171">
    <property type="term" value="F:(3R)-hydroxyacyl-[acyl-carrier-protein] dehydratase activity"/>
    <property type="evidence" value="ECO:0007669"/>
    <property type="project" value="UniProtKB-EC"/>
</dbReference>
<keyword evidence="5 10" id="KW-0444">Lipid biosynthesis</keyword>
<evidence type="ECO:0000256" key="6">
    <source>
        <dbReference type="ARBA" id="ARBA00022556"/>
    </source>
</evidence>
<dbReference type="Pfam" id="PF07977">
    <property type="entry name" value="FabA"/>
    <property type="match status" value="1"/>
</dbReference>
<dbReference type="PANTHER" id="PTHR30272:SF1">
    <property type="entry name" value="3-HYDROXYACYL-[ACYL-CARRIER-PROTEIN] DEHYDRATASE"/>
    <property type="match status" value="1"/>
</dbReference>
<reference evidence="11" key="1">
    <citation type="journal article" date="2021" name="PeerJ">
        <title>Extensive microbial diversity within the chicken gut microbiome revealed by metagenomics and culture.</title>
        <authorList>
            <person name="Gilroy R."/>
            <person name="Ravi A."/>
            <person name="Getino M."/>
            <person name="Pursley I."/>
            <person name="Horton D.L."/>
            <person name="Alikhan N.F."/>
            <person name="Baker D."/>
            <person name="Gharbi K."/>
            <person name="Hall N."/>
            <person name="Watson M."/>
            <person name="Adriaenssens E.M."/>
            <person name="Foster-Nyarko E."/>
            <person name="Jarju S."/>
            <person name="Secka A."/>
            <person name="Antonio M."/>
            <person name="Oren A."/>
            <person name="Chaudhuri R.R."/>
            <person name="La Ragione R."/>
            <person name="Hildebrand F."/>
            <person name="Pallen M.J."/>
        </authorList>
    </citation>
    <scope>NUCLEOTIDE SEQUENCE</scope>
    <source>
        <strain evidence="11">CHK192-8294</strain>
    </source>
</reference>
<dbReference type="GO" id="GO:0005737">
    <property type="term" value="C:cytoplasm"/>
    <property type="evidence" value="ECO:0007669"/>
    <property type="project" value="UniProtKB-SubCell"/>
</dbReference>
<keyword evidence="6 10" id="KW-0441">Lipid A biosynthesis</keyword>
<gene>
    <name evidence="10 11" type="primary">fabZ</name>
    <name evidence="11" type="ORF">H9712_03865</name>
</gene>
<dbReference type="InterPro" id="IPR013114">
    <property type="entry name" value="FabA_FabZ"/>
</dbReference>
<evidence type="ECO:0000256" key="3">
    <source>
        <dbReference type="ARBA" id="ARBA00009174"/>
    </source>
</evidence>
<dbReference type="GO" id="GO:0016020">
    <property type="term" value="C:membrane"/>
    <property type="evidence" value="ECO:0007669"/>
    <property type="project" value="GOC"/>
</dbReference>
<organism evidence="11 12">
    <name type="scientific">Candidatus Flavonifractor intestinigallinarum</name>
    <dbReference type="NCBI Taxonomy" id="2838586"/>
    <lineage>
        <taxon>Bacteria</taxon>
        <taxon>Bacillati</taxon>
        <taxon>Bacillota</taxon>
        <taxon>Clostridia</taxon>
        <taxon>Eubacteriales</taxon>
        <taxon>Oscillospiraceae</taxon>
        <taxon>Flavonifractor</taxon>
    </lineage>
</organism>
<dbReference type="GO" id="GO:0006633">
    <property type="term" value="P:fatty acid biosynthetic process"/>
    <property type="evidence" value="ECO:0007669"/>
    <property type="project" value="UniProtKB-UniRule"/>
</dbReference>
<comment type="similarity">
    <text evidence="3 10">Belongs to the thioester dehydratase family. FabZ subfamily.</text>
</comment>
<dbReference type="NCBIfam" id="TIGR01750">
    <property type="entry name" value="fabZ"/>
    <property type="match status" value="1"/>
</dbReference>
<keyword evidence="8 10" id="KW-0456">Lyase</keyword>
<dbReference type="NCBIfam" id="NF000582">
    <property type="entry name" value="PRK00006.1"/>
    <property type="match status" value="1"/>
</dbReference>
<dbReference type="Proteomes" id="UP000823921">
    <property type="component" value="Unassembled WGS sequence"/>
</dbReference>
<keyword evidence="7 10" id="KW-0443">Lipid metabolism</keyword>
<comment type="caution">
    <text evidence="11">The sequence shown here is derived from an EMBL/GenBank/DDBJ whole genome shotgun (WGS) entry which is preliminary data.</text>
</comment>
<dbReference type="Gene3D" id="3.10.129.10">
    <property type="entry name" value="Hotdog Thioesterase"/>
    <property type="match status" value="1"/>
</dbReference>
<evidence type="ECO:0000256" key="1">
    <source>
        <dbReference type="ARBA" id="ARBA00001055"/>
    </source>
</evidence>
<dbReference type="SUPFAM" id="SSF54637">
    <property type="entry name" value="Thioesterase/thiol ester dehydrase-isomerase"/>
    <property type="match status" value="1"/>
</dbReference>
<dbReference type="GO" id="GO:0009245">
    <property type="term" value="P:lipid A biosynthetic process"/>
    <property type="evidence" value="ECO:0007669"/>
    <property type="project" value="UniProtKB-UniRule"/>
</dbReference>
<feature type="active site" evidence="10">
    <location>
        <position position="49"/>
    </location>
</feature>
<evidence type="ECO:0000256" key="10">
    <source>
        <dbReference type="HAMAP-Rule" id="MF_00406"/>
    </source>
</evidence>
<evidence type="ECO:0000256" key="9">
    <source>
        <dbReference type="ARBA" id="ARBA00025049"/>
    </source>
</evidence>
<dbReference type="InterPro" id="IPR010084">
    <property type="entry name" value="FabZ"/>
</dbReference>
<evidence type="ECO:0000256" key="2">
    <source>
        <dbReference type="ARBA" id="ARBA00004496"/>
    </source>
</evidence>
<name>A0A9D2MM74_9FIRM</name>
<dbReference type="FunFam" id="3.10.129.10:FF:000001">
    <property type="entry name" value="3-hydroxyacyl-[acyl-carrier-protein] dehydratase FabZ"/>
    <property type="match status" value="1"/>
</dbReference>
<proteinExistence type="inferred from homology"/>
<evidence type="ECO:0000313" key="11">
    <source>
        <dbReference type="EMBL" id="HJB80099.1"/>
    </source>
</evidence>
<evidence type="ECO:0000256" key="7">
    <source>
        <dbReference type="ARBA" id="ARBA00023098"/>
    </source>
</evidence>
<accession>A0A9D2MM74</accession>
<dbReference type="HAMAP" id="MF_00406">
    <property type="entry name" value="FabZ"/>
    <property type="match status" value="1"/>
</dbReference>
<protein>
    <recommendedName>
        <fullName evidence="10">3-hydroxyacyl-[acyl-carrier-protein] dehydratase FabZ</fullName>
        <ecNumber evidence="10">4.2.1.59</ecNumber>
    </recommendedName>
    <alternativeName>
        <fullName evidence="10">(3R)-hydroxymyristoyl-[acyl-carrier-protein] dehydratase</fullName>
        <shortName evidence="10">(3R)-hydroxymyristoyl-ACP dehydrase</shortName>
    </alternativeName>
    <alternativeName>
        <fullName evidence="10">Beta-hydroxyacyl-ACP dehydratase</fullName>
    </alternativeName>
</protein>
<dbReference type="EC" id="4.2.1.59" evidence="10"/>
<evidence type="ECO:0000256" key="5">
    <source>
        <dbReference type="ARBA" id="ARBA00022516"/>
    </source>
</evidence>
<comment type="function">
    <text evidence="9 10">Involved in unsaturated fatty acids biosynthesis. Catalyzes the dehydration of short chain beta-hydroxyacyl-ACPs and long chain saturated and unsaturated beta-hydroxyacyl-ACPs.</text>
</comment>
<dbReference type="PANTHER" id="PTHR30272">
    <property type="entry name" value="3-HYDROXYACYL-[ACYL-CARRIER-PROTEIN] DEHYDRATASE"/>
    <property type="match status" value="1"/>
</dbReference>
<comment type="catalytic activity">
    <reaction evidence="1 10">
        <text>a (3R)-hydroxyacyl-[ACP] = a (2E)-enoyl-[ACP] + H2O</text>
        <dbReference type="Rhea" id="RHEA:13097"/>
        <dbReference type="Rhea" id="RHEA-COMP:9925"/>
        <dbReference type="Rhea" id="RHEA-COMP:9945"/>
        <dbReference type="ChEBI" id="CHEBI:15377"/>
        <dbReference type="ChEBI" id="CHEBI:78784"/>
        <dbReference type="ChEBI" id="CHEBI:78827"/>
        <dbReference type="EC" id="4.2.1.59"/>
    </reaction>
</comment>
<dbReference type="AlphaFoldDB" id="A0A9D2MM74"/>
<evidence type="ECO:0000256" key="8">
    <source>
        <dbReference type="ARBA" id="ARBA00023239"/>
    </source>
</evidence>
<dbReference type="CDD" id="cd01288">
    <property type="entry name" value="FabZ"/>
    <property type="match status" value="1"/>
</dbReference>
<evidence type="ECO:0000313" key="12">
    <source>
        <dbReference type="Proteomes" id="UP000823921"/>
    </source>
</evidence>
<reference evidence="11" key="2">
    <citation type="submission" date="2021-04" db="EMBL/GenBank/DDBJ databases">
        <authorList>
            <person name="Gilroy R."/>
        </authorList>
    </citation>
    <scope>NUCLEOTIDE SEQUENCE</scope>
    <source>
        <strain evidence="11">CHK192-8294</strain>
    </source>
</reference>
<dbReference type="InterPro" id="IPR029069">
    <property type="entry name" value="HotDog_dom_sf"/>
</dbReference>
<dbReference type="EMBL" id="DWXO01000038">
    <property type="protein sequence ID" value="HJB80099.1"/>
    <property type="molecule type" value="Genomic_DNA"/>
</dbReference>
<evidence type="ECO:0000256" key="4">
    <source>
        <dbReference type="ARBA" id="ARBA00022490"/>
    </source>
</evidence>
<sequence length="144" mass="15515">MELNSNQIAEILPHRYPFALVDRIVDGEAGKWAKGIKCVSVNEPFFQGHFPQYHVMPGVLILEALAQVGAVALLSLPENRGKIAFFGGIKNARFRRQVTPGDVLELECTLTKQKGPVGIGEAKATVNGQVAATAELTFALGKDS</sequence>
<keyword evidence="4 10" id="KW-0963">Cytoplasm</keyword>
<comment type="subcellular location">
    <subcellularLocation>
        <location evidence="2 10">Cytoplasm</location>
    </subcellularLocation>
</comment>